<dbReference type="Gene3D" id="3.40.50.200">
    <property type="entry name" value="Peptidase S8/S53 domain"/>
    <property type="match status" value="1"/>
</dbReference>
<dbReference type="InterPro" id="IPR000209">
    <property type="entry name" value="Peptidase_S8/S53_dom"/>
</dbReference>
<dbReference type="CDD" id="cd04077">
    <property type="entry name" value="Peptidases_S8_PCSK9_ProteinaseK_like"/>
    <property type="match status" value="1"/>
</dbReference>
<dbReference type="PANTHER" id="PTHR43806:SF11">
    <property type="entry name" value="CEREVISIN-RELATED"/>
    <property type="match status" value="1"/>
</dbReference>
<dbReference type="InterPro" id="IPR015500">
    <property type="entry name" value="Peptidase_S8_subtilisin-rel"/>
</dbReference>
<sequence>MRQYGEYTLVGTDTVTNAYQGDTTINTFLPALCLKKDGRPAPSGITYDYYQGWAGGEVKLTRPFPASVLTSAALADTLCEEEFGAGYRMAEFHDGDGGWNFWAEGTLGTSSRFWVAINNQPANPWNSSGAEPPPPVPPKFIENNNALPGRFLVLFPDSTDPAGIPTLSQSVASEYGGTVEAVFQDALFGFTFLGSEAQARALSEDSRVESVEQDSVSSEIVDPQNTAAPQGLTSQYSPNWGLDRIDQRARPYDNQYSYENTGAGVNVYVLDTGIHLSHQEFGGRASQPADFISRTNTGNTHCDNHGTGVASIIGGQTVGVAKQVRLYSVRIADCEGVAYNSRVSLFTTTIIAGMDWVTRNHVKPAVANISYGQEANFLRRWAGTKTSMDKAVARAIAKGIIVVVAAGNERHTADRSSPARLEEALTVAGSAWNDSRYSESNWGPKIDLFAPGEGVRIASMESDTAITYDSGTSYAAPYVTGAVAMYLQGHPTATPAQVAAALINNATQGIITDTQGSPNRLLHTLYPPVGPNDVGVLSGSGSCPDPAKRVTISLDNEDSNQASRVNGWTGATSVDSNGNTHFVFCRTDGNQFHSLSAGSDGRSNFAVLQLGGACPAGSVGFARYFDNEDSRNSNSYSGEIAPNVVDGNTLLRFCLFKGDGVIAAGLPVLGFDYGVFAGTNFVFTSSRGSIYTDDEDSRNKNYYSADPAWKYAATAIVSEGANTTLFTARAAFTACGDNVCNGMENDNSCAVDCDRCGNGTCSVQENTNHSCWYDCGSCGDGLCGYGENAYNCADCRYCGDGICSAGESDCTEDCGGTTTCGGTSAVTGLRLPPCEPPVFPSAL</sequence>
<dbReference type="SUPFAM" id="SSF52743">
    <property type="entry name" value="Subtilisin-like"/>
    <property type="match status" value="1"/>
</dbReference>
<organism evidence="8 9">
    <name type="scientific">Corallococcus caeni</name>
    <dbReference type="NCBI Taxonomy" id="3082388"/>
    <lineage>
        <taxon>Bacteria</taxon>
        <taxon>Pseudomonadati</taxon>
        <taxon>Myxococcota</taxon>
        <taxon>Myxococcia</taxon>
        <taxon>Myxococcales</taxon>
        <taxon>Cystobacterineae</taxon>
        <taxon>Myxococcaceae</taxon>
        <taxon>Corallococcus</taxon>
    </lineage>
</organism>
<evidence type="ECO:0000256" key="3">
    <source>
        <dbReference type="ARBA" id="ARBA00022801"/>
    </source>
</evidence>
<dbReference type="PROSITE" id="PS00138">
    <property type="entry name" value="SUBTILASE_SER"/>
    <property type="match status" value="1"/>
</dbReference>
<evidence type="ECO:0000256" key="4">
    <source>
        <dbReference type="ARBA" id="ARBA00022825"/>
    </source>
</evidence>
<keyword evidence="3 5" id="KW-0378">Hydrolase</keyword>
<comment type="caution">
    <text evidence="8">The sequence shown here is derived from an EMBL/GenBank/DDBJ whole genome shotgun (WGS) entry which is preliminary data.</text>
</comment>
<dbReference type="PANTHER" id="PTHR43806">
    <property type="entry name" value="PEPTIDASE S8"/>
    <property type="match status" value="1"/>
</dbReference>
<accession>A0ABQ6QSV7</accession>
<feature type="active site" description="Charge relay system" evidence="5">
    <location>
        <position position="473"/>
    </location>
</feature>
<keyword evidence="2 5" id="KW-0645">Protease</keyword>
<dbReference type="PROSITE" id="PS00137">
    <property type="entry name" value="SUBTILASE_HIS"/>
    <property type="match status" value="1"/>
</dbReference>
<evidence type="ECO:0000256" key="2">
    <source>
        <dbReference type="ARBA" id="ARBA00022670"/>
    </source>
</evidence>
<dbReference type="InterPro" id="IPR037045">
    <property type="entry name" value="S8pro/Inhibitor_I9_sf"/>
</dbReference>
<proteinExistence type="inferred from homology"/>
<dbReference type="InterPro" id="IPR036852">
    <property type="entry name" value="Peptidase_S8/S53_dom_sf"/>
</dbReference>
<reference evidence="8 9" key="1">
    <citation type="journal article" date="2024" name="Arch. Microbiol.">
        <title>Corallococcus caeni sp. nov., a novel myxobacterium isolated from activated sludge.</title>
        <authorList>
            <person name="Tomita S."/>
            <person name="Nakai R."/>
            <person name="Kuroda K."/>
            <person name="Kurashita H."/>
            <person name="Hatamoto M."/>
            <person name="Yamaguchi T."/>
            <person name="Narihiro T."/>
        </authorList>
    </citation>
    <scope>NUCLEOTIDE SEQUENCE [LARGE SCALE GENOMIC DNA]</scope>
    <source>
        <strain evidence="8 9">NO1</strain>
    </source>
</reference>
<evidence type="ECO:0000259" key="7">
    <source>
        <dbReference type="Pfam" id="PF00082"/>
    </source>
</evidence>
<evidence type="ECO:0000313" key="8">
    <source>
        <dbReference type="EMBL" id="GMU06373.1"/>
    </source>
</evidence>
<feature type="active site" description="Charge relay system" evidence="5">
    <location>
        <position position="305"/>
    </location>
</feature>
<dbReference type="PRINTS" id="PR00723">
    <property type="entry name" value="SUBTILISIN"/>
</dbReference>
<keyword evidence="4 5" id="KW-0720">Serine protease</keyword>
<dbReference type="EMBL" id="BTTX01000002">
    <property type="protein sequence ID" value="GMU06373.1"/>
    <property type="molecule type" value="Genomic_DNA"/>
</dbReference>
<dbReference type="InterPro" id="IPR023828">
    <property type="entry name" value="Peptidase_S8_Ser-AS"/>
</dbReference>
<dbReference type="InterPro" id="IPR023827">
    <property type="entry name" value="Peptidase_S8_Asp-AS"/>
</dbReference>
<dbReference type="InterPro" id="IPR022398">
    <property type="entry name" value="Peptidase_S8_His-AS"/>
</dbReference>
<dbReference type="Gene3D" id="3.30.70.80">
    <property type="entry name" value="Peptidase S8 propeptide/proteinase inhibitor I9"/>
    <property type="match status" value="1"/>
</dbReference>
<dbReference type="PROSITE" id="PS51892">
    <property type="entry name" value="SUBTILASE"/>
    <property type="match status" value="1"/>
</dbReference>
<keyword evidence="9" id="KW-1185">Reference proteome</keyword>
<evidence type="ECO:0000256" key="5">
    <source>
        <dbReference type="PROSITE-ProRule" id="PRU01240"/>
    </source>
</evidence>
<evidence type="ECO:0000256" key="1">
    <source>
        <dbReference type="ARBA" id="ARBA00011073"/>
    </source>
</evidence>
<dbReference type="PROSITE" id="PS00136">
    <property type="entry name" value="SUBTILASE_ASP"/>
    <property type="match status" value="1"/>
</dbReference>
<evidence type="ECO:0000313" key="9">
    <source>
        <dbReference type="Proteomes" id="UP001342631"/>
    </source>
</evidence>
<evidence type="ECO:0000256" key="6">
    <source>
        <dbReference type="RuleBase" id="RU003355"/>
    </source>
</evidence>
<gene>
    <name evidence="8" type="ORF">ASNO1_26260</name>
</gene>
<dbReference type="InterPro" id="IPR034193">
    <property type="entry name" value="PCSK9_ProteinaseK-like"/>
</dbReference>
<protein>
    <recommendedName>
        <fullName evidence="7">Peptidase S8/S53 domain-containing protein</fullName>
    </recommendedName>
</protein>
<comment type="similarity">
    <text evidence="1 5 6">Belongs to the peptidase S8 family.</text>
</comment>
<feature type="active site" description="Charge relay system" evidence="5">
    <location>
        <position position="271"/>
    </location>
</feature>
<dbReference type="Proteomes" id="UP001342631">
    <property type="component" value="Unassembled WGS sequence"/>
</dbReference>
<dbReference type="SUPFAM" id="SSF54897">
    <property type="entry name" value="Protease propeptides/inhibitors"/>
    <property type="match status" value="1"/>
</dbReference>
<name>A0ABQ6QSV7_9BACT</name>
<feature type="domain" description="Peptidase S8/S53" evidence="7">
    <location>
        <begin position="262"/>
        <end position="509"/>
    </location>
</feature>
<dbReference type="Pfam" id="PF00082">
    <property type="entry name" value="Peptidase_S8"/>
    <property type="match status" value="1"/>
</dbReference>
<dbReference type="InterPro" id="IPR050131">
    <property type="entry name" value="Peptidase_S8_subtilisin-like"/>
</dbReference>